<dbReference type="InterPro" id="IPR002641">
    <property type="entry name" value="PNPLA_dom"/>
</dbReference>
<feature type="active site" description="Nucleophile" evidence="4">
    <location>
        <position position="298"/>
    </location>
</feature>
<feature type="active site" description="Proton acceptor" evidence="4">
    <location>
        <position position="440"/>
    </location>
</feature>
<feature type="short sequence motif" description="DGA/G" evidence="4">
    <location>
        <begin position="440"/>
        <end position="442"/>
    </location>
</feature>
<dbReference type="EMBL" id="VUYU01000041">
    <property type="protein sequence ID" value="NHZ38151.1"/>
    <property type="molecule type" value="Genomic_DNA"/>
</dbReference>
<sequence>MDRNRSQNGKSIVALYWNTNMSLSNFSSPPLQGVRIWLSGSIAGDIPGPQQNAMCAFVEKFADLVFRSGGHILHGCHPTITPILLKAAKRHVVNNGRRDALTLAVSRHWSKTESAQTLEEWRRFSVLYETPESTEGNARENSLKILREWMAERCDAFVSLGGDLQRLTENISGIPIEAALAINRSLPCFVLGGLGGTAEEMLKRHADLLGKLRNGLDQETNVKLALNADADDLATTIHNQLARLPVVHGRVSDGMSFRILALDGGGVKGAFTAAFLAELEKDLKKPLSQYFDLIAGTSTGGILALGLSLGISAEDLLTFYVEKGPTIFPMTNVFGRVRRQFWQLFFGPKHRGDALSAAISAAYFPDGTIKTMRDSNCRLVIPSYNTVGGQHHIFRTPHNKLQGHDADKNMAQVARASAAAPTYFSASDVADGFVPSNHLDGGVWANCPAMAAIVEATTYLDVPLQRIDLLSIGTTKEPFNATRFKESSVAGWNKNLITLLMDAQVNSAVDHAENLVGKARFLRIDQTTEQGRFTLDDSKRILELANLGRQKARDYEIQSQIKSRFLNGVIATDWKSGTL</sequence>
<evidence type="ECO:0000313" key="6">
    <source>
        <dbReference type="EMBL" id="NHZ38151.1"/>
    </source>
</evidence>
<evidence type="ECO:0000313" key="7">
    <source>
        <dbReference type="Proteomes" id="UP000785613"/>
    </source>
</evidence>
<dbReference type="Pfam" id="PF18163">
    <property type="entry name" value="LD_cluster2"/>
    <property type="match status" value="1"/>
</dbReference>
<dbReference type="CDD" id="cd07199">
    <property type="entry name" value="Pat17_PNPLA8_PNPLA9_like"/>
    <property type="match status" value="1"/>
</dbReference>
<dbReference type="PANTHER" id="PTHR24185:SF1">
    <property type="entry name" value="CALCIUM-INDEPENDENT PHOSPHOLIPASE A2-GAMMA"/>
    <property type="match status" value="1"/>
</dbReference>
<dbReference type="NCBIfam" id="NF041079">
    <property type="entry name" value="CBASS_lipase"/>
    <property type="match status" value="1"/>
</dbReference>
<keyword evidence="3 4" id="KW-0443">Lipid metabolism</keyword>
<dbReference type="Gene3D" id="3.40.1090.10">
    <property type="entry name" value="Cytosolic phospholipase A2 catalytic domain"/>
    <property type="match status" value="1"/>
</dbReference>
<comment type="caution">
    <text evidence="6">The sequence shown here is derived from an EMBL/GenBank/DDBJ whole genome shotgun (WGS) entry which is preliminary data.</text>
</comment>
<dbReference type="InterPro" id="IPR041160">
    <property type="entry name" value="LD_cluster2"/>
</dbReference>
<feature type="short sequence motif" description="GXGXXG" evidence="4">
    <location>
        <begin position="264"/>
        <end position="269"/>
    </location>
</feature>
<evidence type="ECO:0000259" key="5">
    <source>
        <dbReference type="PROSITE" id="PS51635"/>
    </source>
</evidence>
<keyword evidence="7" id="KW-1185">Reference proteome</keyword>
<feature type="short sequence motif" description="GXSXG" evidence="4">
    <location>
        <begin position="296"/>
        <end position="300"/>
    </location>
</feature>
<dbReference type="PANTHER" id="PTHR24185">
    <property type="entry name" value="CALCIUM-INDEPENDENT PHOSPHOLIPASE A2-GAMMA"/>
    <property type="match status" value="1"/>
</dbReference>
<dbReference type="InterPro" id="IPR016035">
    <property type="entry name" value="Acyl_Trfase/lysoPLipase"/>
</dbReference>
<dbReference type="Proteomes" id="UP000785613">
    <property type="component" value="Unassembled WGS sequence"/>
</dbReference>
<evidence type="ECO:0000256" key="3">
    <source>
        <dbReference type="ARBA" id="ARBA00023098"/>
    </source>
</evidence>
<gene>
    <name evidence="6" type="ORF">F0185_31865</name>
</gene>
<keyword evidence="1 4" id="KW-0378">Hydrolase</keyword>
<protein>
    <submittedName>
        <fullName evidence="6">Patatin-like phospholipase family protein</fullName>
    </submittedName>
</protein>
<keyword evidence="2 4" id="KW-0442">Lipid degradation</keyword>
<organism evidence="6 7">
    <name type="scientific">Massilia rubra</name>
    <dbReference type="NCBI Taxonomy" id="2607910"/>
    <lineage>
        <taxon>Bacteria</taxon>
        <taxon>Pseudomonadati</taxon>
        <taxon>Pseudomonadota</taxon>
        <taxon>Betaproteobacteria</taxon>
        <taxon>Burkholderiales</taxon>
        <taxon>Oxalobacteraceae</taxon>
        <taxon>Telluria group</taxon>
        <taxon>Massilia</taxon>
    </lineage>
</organism>
<dbReference type="SUPFAM" id="SSF52151">
    <property type="entry name" value="FabD/lysophospholipase-like"/>
    <property type="match status" value="1"/>
</dbReference>
<dbReference type="Pfam" id="PF01734">
    <property type="entry name" value="Patatin"/>
    <property type="match status" value="1"/>
</dbReference>
<dbReference type="RefSeq" id="WP_167232440.1">
    <property type="nucleotide sequence ID" value="NZ_VUYU01000041.1"/>
</dbReference>
<reference evidence="6 7" key="1">
    <citation type="submission" date="2019-09" db="EMBL/GenBank/DDBJ databases">
        <title>Taxonomy of Antarctic Massilia spp.: description of Massilia rubra sp. nov., Massilia aquatica sp. nov., Massilia mucilaginosa sp. nov., Massilia frigida sp. nov. isolated from streams, lakes and regoliths.</title>
        <authorList>
            <person name="Holochova P."/>
            <person name="Sedlacek I."/>
            <person name="Kralova S."/>
            <person name="Maslanova I."/>
            <person name="Busse H.-J."/>
            <person name="Stankova E."/>
            <person name="Vrbovska V."/>
            <person name="Kovarovic V."/>
            <person name="Bartak M."/>
            <person name="Svec P."/>
            <person name="Pantucek R."/>
        </authorList>
    </citation>
    <scope>NUCLEOTIDE SEQUENCE [LARGE SCALE GENOMIC DNA]</scope>
    <source>
        <strain evidence="6 7">CCM 8692</strain>
    </source>
</reference>
<dbReference type="PROSITE" id="PS51635">
    <property type="entry name" value="PNPLA"/>
    <property type="match status" value="1"/>
</dbReference>
<feature type="domain" description="PNPLA" evidence="5">
    <location>
        <begin position="260"/>
        <end position="453"/>
    </location>
</feature>
<evidence type="ECO:0000256" key="2">
    <source>
        <dbReference type="ARBA" id="ARBA00022963"/>
    </source>
</evidence>
<name>A0ABX0M7I1_9BURK</name>
<accession>A0ABX0M7I1</accession>
<evidence type="ECO:0000256" key="4">
    <source>
        <dbReference type="PROSITE-ProRule" id="PRU01161"/>
    </source>
</evidence>
<evidence type="ECO:0000256" key="1">
    <source>
        <dbReference type="ARBA" id="ARBA00022801"/>
    </source>
</evidence>
<proteinExistence type="predicted"/>